<evidence type="ECO:0000313" key="1">
    <source>
        <dbReference type="EMBL" id="TWT72957.1"/>
    </source>
</evidence>
<dbReference type="SUPFAM" id="SSF53335">
    <property type="entry name" value="S-adenosyl-L-methionine-dependent methyltransferases"/>
    <property type="match status" value="1"/>
</dbReference>
<dbReference type="GO" id="GO:0008168">
    <property type="term" value="F:methyltransferase activity"/>
    <property type="evidence" value="ECO:0007669"/>
    <property type="project" value="UniProtKB-KW"/>
</dbReference>
<proteinExistence type="predicted"/>
<keyword evidence="1" id="KW-0808">Transferase</keyword>
<dbReference type="AlphaFoldDB" id="A0A5C5YB84"/>
<dbReference type="Proteomes" id="UP000318053">
    <property type="component" value="Unassembled WGS sequence"/>
</dbReference>
<name>A0A5C5YB84_9BACT</name>
<keyword evidence="2" id="KW-1185">Reference proteome</keyword>
<dbReference type="PANTHER" id="PTHR43861:SF6">
    <property type="entry name" value="METHYLTRANSFERASE TYPE 11"/>
    <property type="match status" value="1"/>
</dbReference>
<dbReference type="OrthoDB" id="2577067at2"/>
<accession>A0A5C5YB84</accession>
<comment type="caution">
    <text evidence="1">The sequence shown here is derived from an EMBL/GenBank/DDBJ whole genome shotgun (WGS) entry which is preliminary data.</text>
</comment>
<dbReference type="PANTHER" id="PTHR43861">
    <property type="entry name" value="TRANS-ACONITATE 2-METHYLTRANSFERASE-RELATED"/>
    <property type="match status" value="1"/>
</dbReference>
<dbReference type="Gene3D" id="3.40.50.150">
    <property type="entry name" value="Vaccinia Virus protein VP39"/>
    <property type="match status" value="1"/>
</dbReference>
<dbReference type="Pfam" id="PF13489">
    <property type="entry name" value="Methyltransf_23"/>
    <property type="match status" value="1"/>
</dbReference>
<dbReference type="InterPro" id="IPR029063">
    <property type="entry name" value="SAM-dependent_MTases_sf"/>
</dbReference>
<protein>
    <submittedName>
        <fullName evidence="1">Putative S-adenosylmethionine-dependent methyltransferase</fullName>
        <ecNumber evidence="1">2.1.1.-</ecNumber>
    </submittedName>
</protein>
<reference evidence="1 2" key="1">
    <citation type="submission" date="2019-02" db="EMBL/GenBank/DDBJ databases">
        <title>Deep-cultivation of Planctomycetes and their phenomic and genomic characterization uncovers novel biology.</title>
        <authorList>
            <person name="Wiegand S."/>
            <person name="Jogler M."/>
            <person name="Boedeker C."/>
            <person name="Pinto D."/>
            <person name="Vollmers J."/>
            <person name="Rivas-Marin E."/>
            <person name="Kohn T."/>
            <person name="Peeters S.H."/>
            <person name="Heuer A."/>
            <person name="Rast P."/>
            <person name="Oberbeckmann S."/>
            <person name="Bunk B."/>
            <person name="Jeske O."/>
            <person name="Meyerdierks A."/>
            <person name="Storesund J.E."/>
            <person name="Kallscheuer N."/>
            <person name="Luecker S."/>
            <person name="Lage O.M."/>
            <person name="Pohl T."/>
            <person name="Merkel B.J."/>
            <person name="Hornburger P."/>
            <person name="Mueller R.-W."/>
            <person name="Bruemmer F."/>
            <person name="Labrenz M."/>
            <person name="Spormann A.M."/>
            <person name="Op Den Camp H."/>
            <person name="Overmann J."/>
            <person name="Amann R."/>
            <person name="Jetten M.S.M."/>
            <person name="Mascher T."/>
            <person name="Medema M.H."/>
            <person name="Devos D.P."/>
            <person name="Kaster A.-K."/>
            <person name="Ovreas L."/>
            <person name="Rohde M."/>
            <person name="Galperin M.Y."/>
            <person name="Jogler C."/>
        </authorList>
    </citation>
    <scope>NUCLEOTIDE SEQUENCE [LARGE SCALE GENOMIC DNA]</scope>
    <source>
        <strain evidence="1 2">CA85</strain>
    </source>
</reference>
<gene>
    <name evidence="1" type="ORF">CA85_14180</name>
</gene>
<dbReference type="EMBL" id="SJPK01000003">
    <property type="protein sequence ID" value="TWT72957.1"/>
    <property type="molecule type" value="Genomic_DNA"/>
</dbReference>
<organism evidence="1 2">
    <name type="scientific">Allorhodopirellula solitaria</name>
    <dbReference type="NCBI Taxonomy" id="2527987"/>
    <lineage>
        <taxon>Bacteria</taxon>
        <taxon>Pseudomonadati</taxon>
        <taxon>Planctomycetota</taxon>
        <taxon>Planctomycetia</taxon>
        <taxon>Pirellulales</taxon>
        <taxon>Pirellulaceae</taxon>
        <taxon>Allorhodopirellula</taxon>
    </lineage>
</organism>
<dbReference type="GO" id="GO:0032259">
    <property type="term" value="P:methylation"/>
    <property type="evidence" value="ECO:0007669"/>
    <property type="project" value="UniProtKB-KW"/>
</dbReference>
<dbReference type="EC" id="2.1.1.-" evidence="1"/>
<evidence type="ECO:0000313" key="2">
    <source>
        <dbReference type="Proteomes" id="UP000318053"/>
    </source>
</evidence>
<dbReference type="CDD" id="cd02440">
    <property type="entry name" value="AdoMet_MTases"/>
    <property type="match status" value="1"/>
</dbReference>
<keyword evidence="1" id="KW-0489">Methyltransferase</keyword>
<sequence length="314" mass="35458">MKADMSPLALEDIVCIRTFDTSEIVRRWKENYEIDISSELIAKKSQISLMQGEHSTIRFFTPLNIAGSDQFYSEFHTHKLEHWGDEYYRKPRWEHREVLAGLSGDLRVLEVGCGSGAFLDACKARKVEAVGVELNGASVAFTRRRGLDVFHGGISEFVASDPAAFDVVCAFQVLEHVSDPLGFVNDALRTLKTGGRLVIAVPNNDSFLGSQDNLLDIPPHHMLQWSETSLRFLSEVLPVRVLRVRREPLSCVHRPGFESVQNHRIDVAFSHLPRKLRSLGKRTVQAVTRSPLRRLLTGQSIYIEFRKTNESTSS</sequence>